<evidence type="ECO:0000256" key="1">
    <source>
        <dbReference type="SAM" id="Phobius"/>
    </source>
</evidence>
<feature type="transmembrane region" description="Helical" evidence="1">
    <location>
        <begin position="123"/>
        <end position="146"/>
    </location>
</feature>
<feature type="transmembrane region" description="Helical" evidence="1">
    <location>
        <begin position="44"/>
        <end position="62"/>
    </location>
</feature>
<evidence type="ECO:0000313" key="3">
    <source>
        <dbReference type="Proteomes" id="UP000789390"/>
    </source>
</evidence>
<dbReference type="OrthoDB" id="6354425at2759"/>
<keyword evidence="1" id="KW-0812">Transmembrane</keyword>
<keyword evidence="1" id="KW-1133">Transmembrane helix</keyword>
<keyword evidence="1" id="KW-0472">Membrane</keyword>
<comment type="caution">
    <text evidence="2">The sequence shown here is derived from an EMBL/GenBank/DDBJ whole genome shotgun (WGS) entry which is preliminary data.</text>
</comment>
<organism evidence="2 3">
    <name type="scientific">Daphnia galeata</name>
    <dbReference type="NCBI Taxonomy" id="27404"/>
    <lineage>
        <taxon>Eukaryota</taxon>
        <taxon>Metazoa</taxon>
        <taxon>Ecdysozoa</taxon>
        <taxon>Arthropoda</taxon>
        <taxon>Crustacea</taxon>
        <taxon>Branchiopoda</taxon>
        <taxon>Diplostraca</taxon>
        <taxon>Cladocera</taxon>
        <taxon>Anomopoda</taxon>
        <taxon>Daphniidae</taxon>
        <taxon>Daphnia</taxon>
    </lineage>
</organism>
<proteinExistence type="predicted"/>
<protein>
    <submittedName>
        <fullName evidence="2">Uncharacterized protein</fullName>
    </submittedName>
</protein>
<gene>
    <name evidence="2" type="ORF">DGAL_LOCUS11042</name>
</gene>
<dbReference type="AlphaFoldDB" id="A0A8J2WQI4"/>
<evidence type="ECO:0000313" key="2">
    <source>
        <dbReference type="EMBL" id="CAH0107712.1"/>
    </source>
</evidence>
<keyword evidence="3" id="KW-1185">Reference proteome</keyword>
<dbReference type="EMBL" id="CAKKLH010000278">
    <property type="protein sequence ID" value="CAH0107712.1"/>
    <property type="molecule type" value="Genomic_DNA"/>
</dbReference>
<sequence>MSSFILKLVSVSLLVTGSFAIFFQMCELILFRSANSAFKEPDVVSSGIWGGVFLVVFSLLLINHRLRDSKAIQALALYGFFVGVTIVGLYSWSVNRYQSAVSHCQNVNISNVNLCGRVALDSLLIICGILTAAFNVFTVIMASSFASQ</sequence>
<accession>A0A8J2WQI4</accession>
<reference evidence="2" key="1">
    <citation type="submission" date="2021-11" db="EMBL/GenBank/DDBJ databases">
        <authorList>
            <person name="Schell T."/>
        </authorList>
    </citation>
    <scope>NUCLEOTIDE SEQUENCE</scope>
    <source>
        <strain evidence="2">M5</strain>
    </source>
</reference>
<name>A0A8J2WQI4_9CRUS</name>
<dbReference type="Proteomes" id="UP000789390">
    <property type="component" value="Unassembled WGS sequence"/>
</dbReference>
<feature type="transmembrane region" description="Helical" evidence="1">
    <location>
        <begin position="74"/>
        <end position="92"/>
    </location>
</feature>